<evidence type="ECO:0000256" key="1">
    <source>
        <dbReference type="SAM" id="MobiDB-lite"/>
    </source>
</evidence>
<dbReference type="Pfam" id="PF20153">
    <property type="entry name" value="DUF6535"/>
    <property type="match status" value="1"/>
</dbReference>
<dbReference type="OrthoDB" id="2756178at2759"/>
<dbReference type="EMBL" id="NHYE01000103">
    <property type="protein sequence ID" value="PPR07529.1"/>
    <property type="molecule type" value="Genomic_DNA"/>
</dbReference>
<dbReference type="AlphaFoldDB" id="A0A409YX15"/>
<feature type="transmembrane region" description="Helical" evidence="2">
    <location>
        <begin position="467"/>
        <end position="489"/>
    </location>
</feature>
<sequence length="1054" mass="117691">SEIVFTVLLEKHRGWREEEKRSKNDLVRPLGGEKKIVALVFDSNPVLLEKHRGWREEEKRSKNDVILPFLEGTAISELVSPPSGRREKNCGTGIRFKSRCPLASDSGRQRVNDDSALVMGRESRKLECSQVSKIDVEFDSEKHEAIRVESISEVPAPPMPTFSDRSLKPGLYQLEPPVDPSYLHLNGTSKVRVPDTLFQTEAYEDARQEFGSVPWNCTEPGRYSPFQPGDAWQKCHNLAEKYDNDLCDAWKEEVDKLLIFAGLFSATVTAFLIESYKWLSEDSNDVAARLLAFLATEQLKAQTASNISLTPSPSVPQNLILPPFTVSASSVRINVTWFLSLVLALSTVLIGILCLQWLREYQRDAALPHKEAVALRQMRYEGLLYWKVPQILSMLPVLLQSSLVLFFAGLLDLLWSLGHFFVAGSVSAAVGLVMLFLGVTTALPAFQHAFTKDKHLRVPQCPYKSPQSWLCYCAGHILFWLITFLDVPWSKFDSPRFHRLLKSATDLDWIRFDLRWREFRDADKVVRGVPKKTIKSDVATFGTFTDTDTYPLTDICHPHRGPYTDHVHALQWLDTTFSQSIEEAILPIYHTLTELDVPTAARTISRLYRFRGQIEEATFRVMLDDRFSPLEEQKRDVIAAYYLHLRLHQDASPFSYDAAQSRVMPVGGWNASVKLKRAYVEKVLRILNSQEVPQPFYDWFSEILQEVAGSLRLNVFRSLSLPQPLLSLSSPMSSQFSSSTSSPSPSDRSRESSMEITQELEVQLLLCIKHLLPRKNSLQAHDVALLWGLLRHLLSPIIHQANVRGRLRKSKRKSAASLSSKAEAILQPSSSPHGQAVPVNEVLNADPVRHSDVEAGHHLKLACALFEALEGWVGRGKEVERLERVRICVQGVLAIFCLPSESSGGPAAVSSDSGGCADLDMYWLEGLCAIPATGFTLNHNAGDGGLDTVEAAPTHYLRRPLSAVHSLIRTLHAHMASLGGLGAIFNIAKDQAAMANALPHRFQGSSGRWQLPAHTVTSGSTYSEHAWILLVQSLDLYFVKEKGGAGSLGGHGCD</sequence>
<dbReference type="InterPro" id="IPR045338">
    <property type="entry name" value="DUF6535"/>
</dbReference>
<evidence type="ECO:0000256" key="2">
    <source>
        <dbReference type="SAM" id="Phobius"/>
    </source>
</evidence>
<keyword evidence="2" id="KW-1133">Transmembrane helix</keyword>
<evidence type="ECO:0000313" key="5">
    <source>
        <dbReference type="Proteomes" id="UP000284706"/>
    </source>
</evidence>
<feature type="transmembrane region" description="Helical" evidence="2">
    <location>
        <begin position="337"/>
        <end position="358"/>
    </location>
</feature>
<protein>
    <recommendedName>
        <fullName evidence="3">DUF6535 domain-containing protein</fullName>
    </recommendedName>
</protein>
<name>A0A409YX15_9AGAR</name>
<keyword evidence="2" id="KW-0812">Transmembrane</keyword>
<feature type="compositionally biased region" description="Low complexity" evidence="1">
    <location>
        <begin position="729"/>
        <end position="746"/>
    </location>
</feature>
<comment type="caution">
    <text evidence="4">The sequence shown here is derived from an EMBL/GenBank/DDBJ whole genome shotgun (WGS) entry which is preliminary data.</text>
</comment>
<feature type="transmembrane region" description="Helical" evidence="2">
    <location>
        <begin position="420"/>
        <end position="446"/>
    </location>
</feature>
<keyword evidence="2" id="KW-0472">Membrane</keyword>
<keyword evidence="5" id="KW-1185">Reference proteome</keyword>
<feature type="region of interest" description="Disordered" evidence="1">
    <location>
        <begin position="729"/>
        <end position="753"/>
    </location>
</feature>
<feature type="domain" description="DUF6535" evidence="3">
    <location>
        <begin position="232"/>
        <end position="416"/>
    </location>
</feature>
<feature type="transmembrane region" description="Helical" evidence="2">
    <location>
        <begin position="384"/>
        <end position="408"/>
    </location>
</feature>
<reference evidence="4 5" key="1">
    <citation type="journal article" date="2018" name="Evol. Lett.">
        <title>Horizontal gene cluster transfer increased hallucinogenic mushroom diversity.</title>
        <authorList>
            <person name="Reynolds H.T."/>
            <person name="Vijayakumar V."/>
            <person name="Gluck-Thaler E."/>
            <person name="Korotkin H.B."/>
            <person name="Matheny P.B."/>
            <person name="Slot J.C."/>
        </authorList>
    </citation>
    <scope>NUCLEOTIDE SEQUENCE [LARGE SCALE GENOMIC DNA]</scope>
    <source>
        <strain evidence="4 5">SRW20</strain>
    </source>
</reference>
<feature type="region of interest" description="Disordered" evidence="1">
    <location>
        <begin position="818"/>
        <end position="837"/>
    </location>
</feature>
<dbReference type="Proteomes" id="UP000284706">
    <property type="component" value="Unassembled WGS sequence"/>
</dbReference>
<evidence type="ECO:0000259" key="3">
    <source>
        <dbReference type="Pfam" id="PF20153"/>
    </source>
</evidence>
<feature type="non-terminal residue" evidence="4">
    <location>
        <position position="1"/>
    </location>
</feature>
<evidence type="ECO:0000313" key="4">
    <source>
        <dbReference type="EMBL" id="PPR07529.1"/>
    </source>
</evidence>
<accession>A0A409YX15</accession>
<dbReference type="InParanoid" id="A0A409YX15"/>
<proteinExistence type="predicted"/>
<gene>
    <name evidence="4" type="ORF">CVT26_013553</name>
</gene>
<organism evidence="4 5">
    <name type="scientific">Gymnopilus dilepis</name>
    <dbReference type="NCBI Taxonomy" id="231916"/>
    <lineage>
        <taxon>Eukaryota</taxon>
        <taxon>Fungi</taxon>
        <taxon>Dikarya</taxon>
        <taxon>Basidiomycota</taxon>
        <taxon>Agaricomycotina</taxon>
        <taxon>Agaricomycetes</taxon>
        <taxon>Agaricomycetidae</taxon>
        <taxon>Agaricales</taxon>
        <taxon>Agaricineae</taxon>
        <taxon>Hymenogastraceae</taxon>
        <taxon>Gymnopilus</taxon>
    </lineage>
</organism>